<dbReference type="InterPro" id="IPR001254">
    <property type="entry name" value="Trypsin_dom"/>
</dbReference>
<evidence type="ECO:0000313" key="9">
    <source>
        <dbReference type="Proteomes" id="UP000265160"/>
    </source>
</evidence>
<evidence type="ECO:0000256" key="5">
    <source>
        <dbReference type="ARBA" id="ARBA00038868"/>
    </source>
</evidence>
<reference evidence="8 9" key="1">
    <citation type="journal article" date="2014" name="Nature">
        <title>The genomic substrate for adaptive radiation in African cichlid fish.</title>
        <authorList>
            <person name="Brawand D."/>
            <person name="Wagner C.E."/>
            <person name="Li Y.I."/>
            <person name="Malinsky M."/>
            <person name="Keller I."/>
            <person name="Fan S."/>
            <person name="Simakov O."/>
            <person name="Ng A.Y."/>
            <person name="Lim Z.W."/>
            <person name="Bezault E."/>
            <person name="Turner-Maier J."/>
            <person name="Johnson J."/>
            <person name="Alcazar R."/>
            <person name="Noh H.J."/>
            <person name="Russell P."/>
            <person name="Aken B."/>
            <person name="Alfoldi J."/>
            <person name="Amemiya C."/>
            <person name="Azzouzi N."/>
            <person name="Baroiller J.F."/>
            <person name="Barloy-Hubler F."/>
            <person name="Berlin A."/>
            <person name="Bloomquist R."/>
            <person name="Carleton K.L."/>
            <person name="Conte M.A."/>
            <person name="D'Cotta H."/>
            <person name="Eshel O."/>
            <person name="Gaffney L."/>
            <person name="Galibert F."/>
            <person name="Gante H.F."/>
            <person name="Gnerre S."/>
            <person name="Greuter L."/>
            <person name="Guyon R."/>
            <person name="Haddad N.S."/>
            <person name="Haerty W."/>
            <person name="Harris R.M."/>
            <person name="Hofmann H.A."/>
            <person name="Hourlier T."/>
            <person name="Hulata G."/>
            <person name="Jaffe D.B."/>
            <person name="Lara M."/>
            <person name="Lee A.P."/>
            <person name="MacCallum I."/>
            <person name="Mwaiko S."/>
            <person name="Nikaido M."/>
            <person name="Nishihara H."/>
            <person name="Ozouf-Costaz C."/>
            <person name="Penman D.J."/>
            <person name="Przybylski D."/>
            <person name="Rakotomanga M."/>
            <person name="Renn S.C.P."/>
            <person name="Ribeiro F.J."/>
            <person name="Ron M."/>
            <person name="Salzburger W."/>
            <person name="Sanchez-Pulido L."/>
            <person name="Santos M.E."/>
            <person name="Searle S."/>
            <person name="Sharpe T."/>
            <person name="Swofford R."/>
            <person name="Tan F.J."/>
            <person name="Williams L."/>
            <person name="Young S."/>
            <person name="Yin S."/>
            <person name="Okada N."/>
            <person name="Kocher T.D."/>
            <person name="Miska E.A."/>
            <person name="Lander E.S."/>
            <person name="Venkatesh B."/>
            <person name="Fernald R.D."/>
            <person name="Meyer A."/>
            <person name="Ponting C.P."/>
            <person name="Streelman J.T."/>
            <person name="Lindblad-Toh K."/>
            <person name="Seehausen O."/>
            <person name="Di Palma F."/>
        </authorList>
    </citation>
    <scope>NUCLEOTIDE SEQUENCE</scope>
</reference>
<keyword evidence="2" id="KW-0865">Zymogen</keyword>
<reference evidence="8" key="3">
    <citation type="submission" date="2025-09" db="UniProtKB">
        <authorList>
            <consortium name="Ensembl"/>
        </authorList>
    </citation>
    <scope>IDENTIFICATION</scope>
</reference>
<evidence type="ECO:0000256" key="4">
    <source>
        <dbReference type="ARBA" id="ARBA00036320"/>
    </source>
</evidence>
<dbReference type="SUPFAM" id="SSF50494">
    <property type="entry name" value="Trypsin-like serine proteases"/>
    <property type="match status" value="1"/>
</dbReference>
<dbReference type="PROSITE" id="PS50240">
    <property type="entry name" value="TRYPSIN_DOM"/>
    <property type="match status" value="1"/>
</dbReference>
<keyword evidence="3" id="KW-1015">Disulfide bond</keyword>
<evidence type="ECO:0000259" key="7">
    <source>
        <dbReference type="PROSITE" id="PS50240"/>
    </source>
</evidence>
<dbReference type="Proteomes" id="UP000265160">
    <property type="component" value="LG23"/>
</dbReference>
<reference evidence="8" key="2">
    <citation type="submission" date="2025-08" db="UniProtKB">
        <authorList>
            <consortium name="Ensembl"/>
        </authorList>
    </citation>
    <scope>IDENTIFICATION</scope>
</reference>
<dbReference type="PANTHER" id="PTHR24271:SF87">
    <property type="entry name" value="ARGININE ESTERASE-LIKE-RELATED"/>
    <property type="match status" value="1"/>
</dbReference>
<evidence type="ECO:0000313" key="8">
    <source>
        <dbReference type="Ensembl" id="ENSMZEP00005013188.1"/>
    </source>
</evidence>
<comment type="subcellular location">
    <subcellularLocation>
        <location evidence="1">Secreted</location>
        <location evidence="1">Extracellular space</location>
    </subcellularLocation>
</comment>
<dbReference type="GO" id="GO:0006508">
    <property type="term" value="P:proteolysis"/>
    <property type="evidence" value="ECO:0007669"/>
    <property type="project" value="InterPro"/>
</dbReference>
<dbReference type="Gene3D" id="2.40.10.10">
    <property type="entry name" value="Trypsin-like serine proteases"/>
    <property type="match status" value="2"/>
</dbReference>
<feature type="chain" id="PRO_5018133451" description="trypsin" evidence="6">
    <location>
        <begin position="22"/>
        <end position="139"/>
    </location>
</feature>
<comment type="catalytic activity">
    <reaction evidence="4">
        <text>Preferential cleavage: Arg-|-Xaa, Lys-|-Xaa.</text>
        <dbReference type="EC" id="3.4.21.4"/>
    </reaction>
</comment>
<dbReference type="InterPro" id="IPR001314">
    <property type="entry name" value="Peptidase_S1A"/>
</dbReference>
<organism evidence="8 9">
    <name type="scientific">Maylandia zebra</name>
    <name type="common">zebra mbuna</name>
    <dbReference type="NCBI Taxonomy" id="106582"/>
    <lineage>
        <taxon>Eukaryota</taxon>
        <taxon>Metazoa</taxon>
        <taxon>Chordata</taxon>
        <taxon>Craniata</taxon>
        <taxon>Vertebrata</taxon>
        <taxon>Euteleostomi</taxon>
        <taxon>Actinopterygii</taxon>
        <taxon>Neopterygii</taxon>
        <taxon>Teleostei</taxon>
        <taxon>Neoteleostei</taxon>
        <taxon>Acanthomorphata</taxon>
        <taxon>Ovalentaria</taxon>
        <taxon>Cichlomorphae</taxon>
        <taxon>Cichliformes</taxon>
        <taxon>Cichlidae</taxon>
        <taxon>African cichlids</taxon>
        <taxon>Pseudocrenilabrinae</taxon>
        <taxon>Haplochromini</taxon>
        <taxon>Maylandia</taxon>
        <taxon>Maylandia zebra complex</taxon>
    </lineage>
</organism>
<dbReference type="GO" id="GO:0004252">
    <property type="term" value="F:serine-type endopeptidase activity"/>
    <property type="evidence" value="ECO:0007669"/>
    <property type="project" value="UniProtKB-EC"/>
</dbReference>
<dbReference type="InterPro" id="IPR043504">
    <property type="entry name" value="Peptidase_S1_PA_chymotrypsin"/>
</dbReference>
<feature type="signal peptide" evidence="6">
    <location>
        <begin position="1"/>
        <end position="21"/>
    </location>
</feature>
<keyword evidence="6" id="KW-0732">Signal</keyword>
<protein>
    <recommendedName>
        <fullName evidence="5">trypsin</fullName>
        <ecNumber evidence="5">3.4.21.4</ecNumber>
    </recommendedName>
</protein>
<dbReference type="InterPro" id="IPR009003">
    <property type="entry name" value="Peptidase_S1_PA"/>
</dbReference>
<dbReference type="InterPro" id="IPR018114">
    <property type="entry name" value="TRYPSIN_HIS"/>
</dbReference>
<dbReference type="PROSITE" id="PS00134">
    <property type="entry name" value="TRYPSIN_HIS"/>
    <property type="match status" value="1"/>
</dbReference>
<evidence type="ECO:0000256" key="2">
    <source>
        <dbReference type="ARBA" id="ARBA00023145"/>
    </source>
</evidence>
<name>A0A3P9BTA1_9CICH</name>
<feature type="domain" description="Peptidase S1" evidence="7">
    <location>
        <begin position="24"/>
        <end position="139"/>
    </location>
</feature>
<sequence>MMYLATVELYTFFLHLFSALGSEIINGKKADEKFMQYMASVQNNKIHTCGGFLVSEDFVMTAAHCLKSLSVVLGTHDLKKANKKMRYGVKMMCRHPAFKEVANGNDIMLLKVSIHLFTSTNQSTFDCSIGKTNSNNNNT</sequence>
<dbReference type="Ensembl" id="ENSMZET00005013638.1">
    <property type="protein sequence ID" value="ENSMZEP00005013188.1"/>
    <property type="gene ID" value="ENSMZEG00005009860.1"/>
</dbReference>
<dbReference type="FunFam" id="2.40.10.10:FF:000005">
    <property type="entry name" value="Serine protease 37"/>
    <property type="match status" value="1"/>
</dbReference>
<evidence type="ECO:0000256" key="1">
    <source>
        <dbReference type="ARBA" id="ARBA00004239"/>
    </source>
</evidence>
<dbReference type="GeneTree" id="ENSGT00910000144271"/>
<proteinExistence type="predicted"/>
<dbReference type="EC" id="3.4.21.4" evidence="5"/>
<keyword evidence="9" id="KW-1185">Reference proteome</keyword>
<dbReference type="PANTHER" id="PTHR24271">
    <property type="entry name" value="KALLIKREIN-RELATED"/>
    <property type="match status" value="1"/>
</dbReference>
<dbReference type="PRINTS" id="PR00722">
    <property type="entry name" value="CHYMOTRYPSIN"/>
</dbReference>
<dbReference type="GO" id="GO:0005576">
    <property type="term" value="C:extracellular region"/>
    <property type="evidence" value="ECO:0007669"/>
    <property type="project" value="UniProtKB-SubCell"/>
</dbReference>
<evidence type="ECO:0000256" key="6">
    <source>
        <dbReference type="SAM" id="SignalP"/>
    </source>
</evidence>
<accession>A0A3P9BTA1</accession>
<dbReference type="Pfam" id="PF00089">
    <property type="entry name" value="Trypsin"/>
    <property type="match status" value="1"/>
</dbReference>
<evidence type="ECO:0000256" key="3">
    <source>
        <dbReference type="ARBA" id="ARBA00023157"/>
    </source>
</evidence>
<dbReference type="AlphaFoldDB" id="A0A3P9BTA1"/>